<dbReference type="Pfam" id="PF07719">
    <property type="entry name" value="TPR_2"/>
    <property type="match status" value="1"/>
</dbReference>
<dbReference type="EMBL" id="MK072408">
    <property type="protein sequence ID" value="AYV84471.1"/>
    <property type="molecule type" value="Genomic_DNA"/>
</dbReference>
<dbReference type="InterPro" id="IPR011990">
    <property type="entry name" value="TPR-like_helical_dom_sf"/>
</dbReference>
<evidence type="ECO:0000256" key="3">
    <source>
        <dbReference type="PROSITE-ProRule" id="PRU00339"/>
    </source>
</evidence>
<keyword evidence="1" id="KW-0677">Repeat</keyword>
<dbReference type="SUPFAM" id="SSF81901">
    <property type="entry name" value="HCP-like"/>
    <property type="match status" value="1"/>
</dbReference>
<organism evidence="4">
    <name type="scientific">Hyperionvirus sp</name>
    <dbReference type="NCBI Taxonomy" id="2487770"/>
    <lineage>
        <taxon>Viruses</taxon>
        <taxon>Varidnaviria</taxon>
        <taxon>Bamfordvirae</taxon>
        <taxon>Nucleocytoviricota</taxon>
        <taxon>Megaviricetes</taxon>
        <taxon>Imitervirales</taxon>
        <taxon>Mimiviridae</taxon>
        <taxon>Klosneuvirinae</taxon>
    </lineage>
</organism>
<dbReference type="InterPro" id="IPR019734">
    <property type="entry name" value="TPR_rpt"/>
</dbReference>
<accession>A0A3G5ADX2</accession>
<proteinExistence type="predicted"/>
<keyword evidence="2 3" id="KW-0802">TPR repeat</keyword>
<reference evidence="4" key="1">
    <citation type="submission" date="2018-10" db="EMBL/GenBank/DDBJ databases">
        <title>Hidden diversity of soil giant viruses.</title>
        <authorList>
            <person name="Schulz F."/>
            <person name="Alteio L."/>
            <person name="Goudeau D."/>
            <person name="Ryan E.M."/>
            <person name="Malmstrom R.R."/>
            <person name="Blanchard J."/>
            <person name="Woyke T."/>
        </authorList>
    </citation>
    <scope>NUCLEOTIDE SEQUENCE</scope>
    <source>
        <strain evidence="4">HYV1</strain>
    </source>
</reference>
<dbReference type="InterPro" id="IPR013105">
    <property type="entry name" value="TPR_2"/>
</dbReference>
<name>A0A3G5ADX2_9VIRU</name>
<evidence type="ECO:0000313" key="4">
    <source>
        <dbReference type="EMBL" id="AYV84471.1"/>
    </source>
</evidence>
<gene>
    <name evidence="4" type="ORF">Hyperionvirus26_26</name>
</gene>
<protein>
    <recommendedName>
        <fullName evidence="5">Tetratricopeptide repeat protein</fullName>
    </recommendedName>
</protein>
<dbReference type="Gene3D" id="1.25.40.10">
    <property type="entry name" value="Tetratricopeptide repeat domain"/>
    <property type="match status" value="1"/>
</dbReference>
<evidence type="ECO:0000256" key="1">
    <source>
        <dbReference type="ARBA" id="ARBA00022737"/>
    </source>
</evidence>
<feature type="repeat" description="TPR" evidence="3">
    <location>
        <begin position="218"/>
        <end position="251"/>
    </location>
</feature>
<dbReference type="PROSITE" id="PS50293">
    <property type="entry name" value="TPR_REGION"/>
    <property type="match status" value="1"/>
</dbReference>
<evidence type="ECO:0008006" key="5">
    <source>
        <dbReference type="Google" id="ProtNLM"/>
    </source>
</evidence>
<dbReference type="SMART" id="SM00028">
    <property type="entry name" value="TPR"/>
    <property type="match status" value="2"/>
</dbReference>
<evidence type="ECO:0000256" key="2">
    <source>
        <dbReference type="ARBA" id="ARBA00022803"/>
    </source>
</evidence>
<dbReference type="PROSITE" id="PS50005">
    <property type="entry name" value="TPR"/>
    <property type="match status" value="1"/>
</dbReference>
<sequence length="385" mass="44017">MGAKTSTPVVNLAKLIAEGKGSILESIELKREILCLTDDERKHVALMHHDNSEVMIVIGEIYEDLKNYEYARQLYEIAMRGKHGRGYFRLGLLKFSAFAELKGDMRTKSMEEGFRMISEAADLGDIEGLIWMGKSYKRRANWFDGDYKLFVSMGSEGEILRLSDWDRAEKYFLDALDIDCGRGDAVSGLMDLYSDNVPVERRWVQRLWRADKKVWAIGEVYEMLGAVYLRKGCSEKSLECYRKALEFDPKCWGVMFAIAVKHKVDAEKLLLKAAENGHRESMIYLNRAYRNGVDAIGENAEKAHRLNKDVLKLNEAALMCEIAYYYRVKKMFLHSLKILVLAKDLTVGADSEEIEKEINEILVEHRGEILSQLTVIDLDVGIGLM</sequence>